<dbReference type="GO" id="GO:0000781">
    <property type="term" value="C:chromosome, telomeric region"/>
    <property type="evidence" value="ECO:0007669"/>
    <property type="project" value="UniProtKB-SubCell"/>
</dbReference>
<comment type="subcellular location">
    <subcellularLocation>
        <location evidence="1">Nucleus</location>
    </subcellularLocation>
    <subcellularLocation>
        <location evidence="1">Chromosome</location>
        <location evidence="1">Telomere</location>
    </subcellularLocation>
</comment>
<protein>
    <recommendedName>
        <fullName evidence="1">Telomerase reverse transcriptase</fullName>
        <ecNumber evidence="1">2.7.7.49</ecNumber>
    </recommendedName>
    <alternativeName>
        <fullName evidence="1">Telomerase catalytic subunit</fullName>
    </alternativeName>
</protein>
<accession>A0A2T6ZJB7</accession>
<name>A0A2T6ZJB7_TUBBO</name>
<keyword evidence="1" id="KW-0808">Transferase</keyword>
<gene>
    <name evidence="4" type="ORF">B9Z19DRAFT_338687</name>
</gene>
<organism evidence="4 5">
    <name type="scientific">Tuber borchii</name>
    <name type="common">White truffle</name>
    <dbReference type="NCBI Taxonomy" id="42251"/>
    <lineage>
        <taxon>Eukaryota</taxon>
        <taxon>Fungi</taxon>
        <taxon>Dikarya</taxon>
        <taxon>Ascomycota</taxon>
        <taxon>Pezizomycotina</taxon>
        <taxon>Pezizomycetes</taxon>
        <taxon>Pezizales</taxon>
        <taxon>Tuberaceae</taxon>
        <taxon>Tuber</taxon>
    </lineage>
</organism>
<comment type="similarity">
    <text evidence="1">Belongs to the reverse transcriptase family. Telomerase subfamily.</text>
</comment>
<comment type="caution">
    <text evidence="4">The sequence shown here is derived from an EMBL/GenBank/DDBJ whole genome shotgun (WGS) entry which is preliminary data.</text>
</comment>
<dbReference type="STRING" id="42251.A0A2T6ZJB7"/>
<feature type="region of interest" description="Disordered" evidence="2">
    <location>
        <begin position="253"/>
        <end position="280"/>
    </location>
</feature>
<comment type="catalytic activity">
    <reaction evidence="1">
        <text>DNA(n) + a 2'-deoxyribonucleoside 5'-triphosphate = DNA(n+1) + diphosphate</text>
        <dbReference type="Rhea" id="RHEA:22508"/>
        <dbReference type="Rhea" id="RHEA-COMP:17339"/>
        <dbReference type="Rhea" id="RHEA-COMP:17340"/>
        <dbReference type="ChEBI" id="CHEBI:33019"/>
        <dbReference type="ChEBI" id="CHEBI:61560"/>
        <dbReference type="ChEBI" id="CHEBI:173112"/>
        <dbReference type="EC" id="2.7.7.49"/>
    </reaction>
</comment>
<dbReference type="GO" id="GO:0000333">
    <property type="term" value="C:telomerase catalytic core complex"/>
    <property type="evidence" value="ECO:0007669"/>
    <property type="project" value="TreeGrafter"/>
</dbReference>
<proteinExistence type="inferred from homology"/>
<evidence type="ECO:0000313" key="5">
    <source>
        <dbReference type="Proteomes" id="UP000244722"/>
    </source>
</evidence>
<comment type="function">
    <text evidence="1">Telomerase is a ribonucleoprotein enzyme essential for the replication of chromosome termini in most eukaryotes. It elongates telomeres. It is a reverse transcriptase that adds simple sequence repeats to chromosome ends by copying a template sequence within the RNA component of the enzyme.</text>
</comment>
<feature type="compositionally biased region" description="Polar residues" evidence="2">
    <location>
        <begin position="262"/>
        <end position="272"/>
    </location>
</feature>
<keyword evidence="1" id="KW-0695">RNA-directed DNA polymerase</keyword>
<dbReference type="GO" id="GO:0007004">
    <property type="term" value="P:telomere maintenance via telomerase"/>
    <property type="evidence" value="ECO:0007669"/>
    <property type="project" value="TreeGrafter"/>
</dbReference>
<keyword evidence="1" id="KW-0158">Chromosome</keyword>
<evidence type="ECO:0000256" key="1">
    <source>
        <dbReference type="RuleBase" id="RU365061"/>
    </source>
</evidence>
<dbReference type="GO" id="GO:0042162">
    <property type="term" value="F:telomeric DNA binding"/>
    <property type="evidence" value="ECO:0007669"/>
    <property type="project" value="TreeGrafter"/>
</dbReference>
<feature type="compositionally biased region" description="Pro residues" evidence="2">
    <location>
        <begin position="42"/>
        <end position="64"/>
    </location>
</feature>
<dbReference type="InterPro" id="IPR003545">
    <property type="entry name" value="Telomerase_RT"/>
</dbReference>
<dbReference type="PANTHER" id="PTHR12066:SF0">
    <property type="entry name" value="TELOMERASE REVERSE TRANSCRIPTASE"/>
    <property type="match status" value="1"/>
</dbReference>
<dbReference type="Proteomes" id="UP000244722">
    <property type="component" value="Unassembled WGS sequence"/>
</dbReference>
<dbReference type="InterPro" id="IPR049915">
    <property type="entry name" value="TERT_TEN"/>
</dbReference>
<keyword evidence="1" id="KW-0779">Telomere</keyword>
<keyword evidence="1" id="KW-0460">Magnesium</keyword>
<feature type="domain" description="Telomerase reverse transcriptase TEN" evidence="3">
    <location>
        <begin position="188"/>
        <end position="254"/>
    </location>
</feature>
<keyword evidence="1" id="KW-0539">Nucleus</keyword>
<dbReference type="AlphaFoldDB" id="A0A2T6ZJB7"/>
<keyword evidence="1" id="KW-0548">Nucleotidyltransferase</keyword>
<dbReference type="Pfam" id="PF11474">
    <property type="entry name" value="TEN_TERT"/>
    <property type="match status" value="1"/>
</dbReference>
<reference evidence="4 5" key="1">
    <citation type="submission" date="2017-04" db="EMBL/GenBank/DDBJ databases">
        <title>Draft genome sequence of Tuber borchii Vittad., a whitish edible truffle.</title>
        <authorList>
            <consortium name="DOE Joint Genome Institute"/>
            <person name="Murat C."/>
            <person name="Kuo A."/>
            <person name="Barry K.W."/>
            <person name="Clum A."/>
            <person name="Dockter R.B."/>
            <person name="Fauchery L."/>
            <person name="Iotti M."/>
            <person name="Kohler A."/>
            <person name="Labutti K."/>
            <person name="Lindquist E.A."/>
            <person name="Lipzen A."/>
            <person name="Ohm R.A."/>
            <person name="Wang M."/>
            <person name="Grigoriev I.V."/>
            <person name="Zambonelli A."/>
            <person name="Martin F.M."/>
        </authorList>
    </citation>
    <scope>NUCLEOTIDE SEQUENCE [LARGE SCALE GENOMIC DNA]</scope>
    <source>
        <strain evidence="4 5">Tbo3840</strain>
    </source>
</reference>
<dbReference type="GO" id="GO:0003720">
    <property type="term" value="F:telomerase activity"/>
    <property type="evidence" value="ECO:0007669"/>
    <property type="project" value="InterPro"/>
</dbReference>
<keyword evidence="1" id="KW-0479">Metal-binding</keyword>
<evidence type="ECO:0000313" key="4">
    <source>
        <dbReference type="EMBL" id="PUU75546.1"/>
    </source>
</evidence>
<dbReference type="EMBL" id="NESQ01000226">
    <property type="protein sequence ID" value="PUU75546.1"/>
    <property type="molecule type" value="Genomic_DNA"/>
</dbReference>
<dbReference type="EC" id="2.7.7.49" evidence="1"/>
<keyword evidence="5" id="KW-1185">Reference proteome</keyword>
<sequence length="351" mass="37647">MGGRKRKRARLSSNGTHTTTAEAGADNHRPKRLRLHPNSPFASPPVNPGPRPPSLTIPSPPTLPGPSKTTSKATTSEPSPKPCHIPTPASVHHPVLSQYFPCLLSLHAYLRHVLVCSRRSGCLKRLGAIDKNTDAELLAHLETTLVGLRKNIGPGLVLDVADATQLSAGSRPSTCSQSEFRAGPLGIDVVNFYPNTHVTTLKSKLWAGVFKIIGEEPMLDLLLNTSIFVKLDEGNDVSKSNYYQLAGPPISDSLNKPFPQGGSESPAPNSGGSVRARSVGESLKRPVTEIGSAIGAKRAKITNANGPNNETAPTRILSHVELGKHRDLRTPGEMFSIDFPILPIELTQYMC</sequence>
<feature type="compositionally biased region" description="Polar residues" evidence="2">
    <location>
        <begin position="11"/>
        <end position="21"/>
    </location>
</feature>
<evidence type="ECO:0000256" key="2">
    <source>
        <dbReference type="SAM" id="MobiDB-lite"/>
    </source>
</evidence>
<evidence type="ECO:0000259" key="3">
    <source>
        <dbReference type="Pfam" id="PF11474"/>
    </source>
</evidence>
<feature type="region of interest" description="Disordered" evidence="2">
    <location>
        <begin position="1"/>
        <end position="86"/>
    </location>
</feature>
<dbReference type="GO" id="GO:0070034">
    <property type="term" value="F:telomerase RNA binding"/>
    <property type="evidence" value="ECO:0007669"/>
    <property type="project" value="TreeGrafter"/>
</dbReference>
<dbReference type="PANTHER" id="PTHR12066">
    <property type="entry name" value="TELOMERASE REVERSE TRANSCRIPTASE"/>
    <property type="match status" value="1"/>
</dbReference>
<feature type="compositionally biased region" description="Basic residues" evidence="2">
    <location>
        <begin position="1"/>
        <end position="10"/>
    </location>
</feature>
<dbReference type="GO" id="GO:0046872">
    <property type="term" value="F:metal ion binding"/>
    <property type="evidence" value="ECO:0007669"/>
    <property type="project" value="UniProtKB-KW"/>
</dbReference>
<dbReference type="OrthoDB" id="289721at2759"/>